<dbReference type="AlphaFoldDB" id="A0A8K0ID99"/>
<keyword evidence="3" id="KW-0804">Transcription</keyword>
<dbReference type="GO" id="GO:0008270">
    <property type="term" value="F:zinc ion binding"/>
    <property type="evidence" value="ECO:0007669"/>
    <property type="project" value="UniProtKB-KW"/>
</dbReference>
<evidence type="ECO:0000259" key="11">
    <source>
        <dbReference type="Pfam" id="PF08600"/>
    </source>
</evidence>
<evidence type="ECO:0000256" key="9">
    <source>
        <dbReference type="SAM" id="MobiDB-lite"/>
    </source>
</evidence>
<evidence type="ECO:0000256" key="1">
    <source>
        <dbReference type="ARBA" id="ARBA00004123"/>
    </source>
</evidence>
<dbReference type="SMART" id="SM00733">
    <property type="entry name" value="Mterf"/>
    <property type="match status" value="6"/>
</dbReference>
<dbReference type="GO" id="GO:0006353">
    <property type="term" value="P:DNA-templated transcription termination"/>
    <property type="evidence" value="ECO:0007669"/>
    <property type="project" value="UniProtKB-KW"/>
</dbReference>
<organism evidence="12 13">
    <name type="scientific">Cocos nucifera</name>
    <name type="common">Coconut palm</name>
    <dbReference type="NCBI Taxonomy" id="13894"/>
    <lineage>
        <taxon>Eukaryota</taxon>
        <taxon>Viridiplantae</taxon>
        <taxon>Streptophyta</taxon>
        <taxon>Embryophyta</taxon>
        <taxon>Tracheophyta</taxon>
        <taxon>Spermatophyta</taxon>
        <taxon>Magnoliopsida</taxon>
        <taxon>Liliopsida</taxon>
        <taxon>Arecaceae</taxon>
        <taxon>Arecoideae</taxon>
        <taxon>Cocoseae</taxon>
        <taxon>Attaleinae</taxon>
        <taxon>Cocos</taxon>
    </lineage>
</organism>
<proteinExistence type="inferred from homology"/>
<name>A0A8K0ID99_COCNU</name>
<feature type="region of interest" description="Disordered" evidence="9">
    <location>
        <begin position="1"/>
        <end position="22"/>
    </location>
</feature>
<evidence type="ECO:0000256" key="8">
    <source>
        <dbReference type="ARBA" id="ARBA00023242"/>
    </source>
</evidence>
<dbReference type="Pfam" id="PF08600">
    <property type="entry name" value="NuBaID_C"/>
    <property type="match status" value="1"/>
</dbReference>
<keyword evidence="3" id="KW-0805">Transcription regulation</keyword>
<feature type="domain" description="NuBaID C-terminal" evidence="11">
    <location>
        <begin position="846"/>
        <end position="897"/>
    </location>
</feature>
<dbReference type="GO" id="GO:0003676">
    <property type="term" value="F:nucleic acid binding"/>
    <property type="evidence" value="ECO:0007669"/>
    <property type="project" value="InterPro"/>
</dbReference>
<keyword evidence="4" id="KW-0479">Metal-binding</keyword>
<dbReference type="InterPro" id="IPR013909">
    <property type="entry name" value="NuBaID_C"/>
</dbReference>
<feature type="non-terminal residue" evidence="12">
    <location>
        <position position="1215"/>
    </location>
</feature>
<evidence type="ECO:0000313" key="13">
    <source>
        <dbReference type="Proteomes" id="UP000797356"/>
    </source>
</evidence>
<feature type="region of interest" description="Disordered" evidence="9">
    <location>
        <begin position="755"/>
        <end position="776"/>
    </location>
</feature>
<reference evidence="12" key="2">
    <citation type="submission" date="2019-07" db="EMBL/GenBank/DDBJ databases">
        <authorList>
            <person name="Yang Y."/>
            <person name="Bocs S."/>
            <person name="Baudouin L."/>
        </authorList>
    </citation>
    <scope>NUCLEOTIDE SEQUENCE</scope>
    <source>
        <tissue evidence="12">Spear leaf of Hainan Tall coconut</tissue>
    </source>
</reference>
<gene>
    <name evidence="12" type="ORF">COCNU_06G020120</name>
</gene>
<accession>A0A8K0ID99</accession>
<feature type="region of interest" description="Disordered" evidence="9">
    <location>
        <begin position="443"/>
        <end position="472"/>
    </location>
</feature>
<feature type="region of interest" description="Disordered" evidence="9">
    <location>
        <begin position="935"/>
        <end position="960"/>
    </location>
</feature>
<keyword evidence="8" id="KW-0539">Nucleus</keyword>
<dbReference type="Pfam" id="PF07967">
    <property type="entry name" value="zf-C3HC"/>
    <property type="match status" value="1"/>
</dbReference>
<comment type="similarity">
    <text evidence="2">Belongs to the mTERF family.</text>
</comment>
<sequence length="1215" mass="130923">SAGASSAAAPTNMPSVDWHGSAHGSKAGSLSCFGPQPPRTSLSTNAGGSALGLSLPSCRPWERGDLLRRLATFKPSNWFAKSKAASSLACARRGWMNTDMDRIECESCGAQLTFNALASWTPCEVDHAGEAFAEQLDAGHKVTCPWRGNCCADSLVQFPPTPPSALIGGYKDRCDGLLQFHSLPLITSSAVETMRFTRSSQIDRLLSQAHTFLSGELACKADSTPGLEIPRDDTFWSHSRAQKLISLCGWEPRWLPNIQDCEENSAHSARNACSIDLTEDEFHHSHFPQLSKNAFFVSVKKDAGKKLKTVKQSRCNVRSPLLDCSLCGATVRIQDFHMVPRPTCFGPNADTPYVGKKMASTRGVSAASAINGWAAAEDIEKEQIEGCDEAATTDEGKSLSNAGMDLNLTMAGGLPSIQSGMPAASQHFGDGGMGRDLMIGWPTGSEAGDHAASHESRGPSTRKRYLEEGGSTVDRPQDRIQQADSIEGTVINHAGDEVGDGTQDSDAPHKRARGFDIFDTYHPSCRIDSSGAGPRHNLCFDIDIDINKVYSFKEGSDAAAGVPSTRDSARQSSVIAMDTIYHTPEEYSMESVENYPGDLDVVQFPSSSMQRNLDMEEALDLNYSNQAQQSTCVQRAAGSIAREMGGSSTNEGEEILNAETVTAYARDRFSLGISGGSVGMGASHEAEIHGADISVHRADSFADDAEPIAEVTENLRPTGESAPGPGLMDGFVPEEAGREDPCGDSQEMISHSVGRADSGSKFYGSTKSDSVESGKKIGNTLGQDSIAHPSLSCNAIIYSNYEASKEEVTQTGKASATDDLTLLGSGYVPENGTGTANGENDYEAEAGEFDPIKHHNSYCPWVNGNVAAAGCESDSGSSSSSTVALCGWQLTLDALDTFQSLGHVPNQTMQSESAASLYKHAMPVLNSLCASSSLPPQLSNPSGRPSTLNPAPTPKAIHKDFPLPLPELPTHIKEKILSLEVMGVDSGRALSLNPAIRTASLDSINSIISYLQSKGIHHKDLGRILGMCPRILTSGIRSDLSPVFKFLSQDLQVPESDHRRVINKCPRLLVSSVRDQLKPALIYLQRLGFKDAHALAYQDPILLVSSVEETLIPKLQYLIGLGLSREEAVGMVLRCPGLFTFSIEKNFKPKHEYFVKEMAGTLEELKEFPQFFAFSLEKRIKARHRELMEKGIKVPLSVMLKSTDEEFKELIHKGS</sequence>
<evidence type="ECO:0000256" key="3">
    <source>
        <dbReference type="ARBA" id="ARBA00022472"/>
    </source>
</evidence>
<evidence type="ECO:0000256" key="7">
    <source>
        <dbReference type="ARBA" id="ARBA00022946"/>
    </source>
</evidence>
<keyword evidence="6" id="KW-0862">Zinc</keyword>
<evidence type="ECO:0000256" key="5">
    <source>
        <dbReference type="ARBA" id="ARBA00022771"/>
    </source>
</evidence>
<dbReference type="OrthoDB" id="614844at2759"/>
<keyword evidence="13" id="KW-1185">Reference proteome</keyword>
<dbReference type="PANTHER" id="PTHR15835">
    <property type="entry name" value="NUCLEAR-INTERACTING PARTNER OF ALK"/>
    <property type="match status" value="1"/>
</dbReference>
<dbReference type="GO" id="GO:0005634">
    <property type="term" value="C:nucleus"/>
    <property type="evidence" value="ECO:0007669"/>
    <property type="project" value="UniProtKB-SubCell"/>
</dbReference>
<dbReference type="Gene3D" id="1.25.70.10">
    <property type="entry name" value="Transcription termination factor 3, mitochondrial"/>
    <property type="match status" value="1"/>
</dbReference>
<protein>
    <submittedName>
        <fullName evidence="12">Putative Transcription termination factor MTEF1, chloroplastic</fullName>
    </submittedName>
</protein>
<evidence type="ECO:0000313" key="12">
    <source>
        <dbReference type="EMBL" id="KAG1348183.1"/>
    </source>
</evidence>
<comment type="caution">
    <text evidence="12">The sequence shown here is derived from an EMBL/GenBank/DDBJ whole genome shotgun (WGS) entry which is preliminary data.</text>
</comment>
<evidence type="ECO:0000256" key="6">
    <source>
        <dbReference type="ARBA" id="ARBA00022833"/>
    </source>
</evidence>
<keyword evidence="5" id="KW-0863">Zinc-finger</keyword>
<evidence type="ECO:0000259" key="10">
    <source>
        <dbReference type="Pfam" id="PF07967"/>
    </source>
</evidence>
<dbReference type="InterPro" id="IPR038538">
    <property type="entry name" value="MTERF_sf"/>
</dbReference>
<dbReference type="InterPro" id="IPR012935">
    <property type="entry name" value="NuBaID_N"/>
</dbReference>
<dbReference type="Proteomes" id="UP000797356">
    <property type="component" value="Chromosome 6"/>
</dbReference>
<keyword evidence="7" id="KW-0809">Transit peptide</keyword>
<dbReference type="InterPro" id="IPR003690">
    <property type="entry name" value="MTERF"/>
</dbReference>
<dbReference type="FunFam" id="1.25.70.10:FF:000010">
    <property type="entry name" value="Transcription termination factor MTEF1, chloroplastic"/>
    <property type="match status" value="1"/>
</dbReference>
<dbReference type="PANTHER" id="PTHR15835:SF16">
    <property type="entry name" value="F20D23.9 PROTEIN"/>
    <property type="match status" value="1"/>
</dbReference>
<feature type="domain" description="C3HC-type" evidence="10">
    <location>
        <begin position="60"/>
        <end position="184"/>
    </location>
</feature>
<comment type="subcellular location">
    <subcellularLocation>
        <location evidence="1">Nucleus</location>
    </subcellularLocation>
</comment>
<dbReference type="EMBL" id="CM017877">
    <property type="protein sequence ID" value="KAG1348183.1"/>
    <property type="molecule type" value="Genomic_DNA"/>
</dbReference>
<feature type="compositionally biased region" description="Basic and acidic residues" evidence="9">
    <location>
        <begin position="447"/>
        <end position="457"/>
    </location>
</feature>
<evidence type="ECO:0000256" key="4">
    <source>
        <dbReference type="ARBA" id="ARBA00022723"/>
    </source>
</evidence>
<evidence type="ECO:0000256" key="2">
    <source>
        <dbReference type="ARBA" id="ARBA00007692"/>
    </source>
</evidence>
<dbReference type="Pfam" id="PF02536">
    <property type="entry name" value="mTERF"/>
    <property type="match status" value="1"/>
</dbReference>
<reference evidence="12" key="1">
    <citation type="journal article" date="2017" name="Gigascience">
        <title>The genome draft of coconut (Cocos nucifera).</title>
        <authorList>
            <person name="Xiao Y."/>
            <person name="Xu P."/>
            <person name="Fan H."/>
            <person name="Baudouin L."/>
            <person name="Xia W."/>
            <person name="Bocs S."/>
            <person name="Xu J."/>
            <person name="Li Q."/>
            <person name="Guo A."/>
            <person name="Zhou L."/>
            <person name="Li J."/>
            <person name="Wu Y."/>
            <person name="Ma Z."/>
            <person name="Armero A."/>
            <person name="Issali A.E."/>
            <person name="Liu N."/>
            <person name="Peng M."/>
            <person name="Yang Y."/>
        </authorList>
    </citation>
    <scope>NUCLEOTIDE SEQUENCE</scope>
    <source>
        <tissue evidence="12">Spear leaf of Hainan Tall coconut</tissue>
    </source>
</reference>
<keyword evidence="3" id="KW-0806">Transcription termination</keyword>